<dbReference type="AlphaFoldDB" id="A0A0F9LKS8"/>
<feature type="region of interest" description="Disordered" evidence="1">
    <location>
        <begin position="1"/>
        <end position="31"/>
    </location>
</feature>
<feature type="non-terminal residue" evidence="2">
    <location>
        <position position="31"/>
    </location>
</feature>
<dbReference type="EMBL" id="LAZR01007053">
    <property type="protein sequence ID" value="KKM87796.1"/>
    <property type="molecule type" value="Genomic_DNA"/>
</dbReference>
<comment type="caution">
    <text evidence="2">The sequence shown here is derived from an EMBL/GenBank/DDBJ whole genome shotgun (WGS) entry which is preliminary data.</text>
</comment>
<evidence type="ECO:0000256" key="1">
    <source>
        <dbReference type="SAM" id="MobiDB-lite"/>
    </source>
</evidence>
<name>A0A0F9LKS8_9ZZZZ</name>
<protein>
    <submittedName>
        <fullName evidence="2">Uncharacterized protein</fullName>
    </submittedName>
</protein>
<feature type="compositionally biased region" description="Basic and acidic residues" evidence="1">
    <location>
        <begin position="11"/>
        <end position="23"/>
    </location>
</feature>
<reference evidence="2" key="1">
    <citation type="journal article" date="2015" name="Nature">
        <title>Complex archaea that bridge the gap between prokaryotes and eukaryotes.</title>
        <authorList>
            <person name="Spang A."/>
            <person name="Saw J.H."/>
            <person name="Jorgensen S.L."/>
            <person name="Zaremba-Niedzwiedzka K."/>
            <person name="Martijn J."/>
            <person name="Lind A.E."/>
            <person name="van Eijk R."/>
            <person name="Schleper C."/>
            <person name="Guy L."/>
            <person name="Ettema T.J."/>
        </authorList>
    </citation>
    <scope>NUCLEOTIDE SEQUENCE</scope>
</reference>
<organism evidence="2">
    <name type="scientific">marine sediment metagenome</name>
    <dbReference type="NCBI Taxonomy" id="412755"/>
    <lineage>
        <taxon>unclassified sequences</taxon>
        <taxon>metagenomes</taxon>
        <taxon>ecological metagenomes</taxon>
    </lineage>
</organism>
<evidence type="ECO:0000313" key="2">
    <source>
        <dbReference type="EMBL" id="KKM87796.1"/>
    </source>
</evidence>
<accession>A0A0F9LKS8</accession>
<proteinExistence type="predicted"/>
<sequence length="31" mass="3740">MVAKADSLTRLAEEKQHEVSQHKREIKKHRR</sequence>
<gene>
    <name evidence="2" type="ORF">LCGC14_1265250</name>
</gene>